<keyword evidence="4" id="KW-0249">Electron transport</keyword>
<reference evidence="11" key="1">
    <citation type="journal article" date="2019" name="Int. J. Syst. Evol. Microbiol.">
        <title>The Global Catalogue of Microorganisms (GCM) 10K type strain sequencing project: providing services to taxonomists for standard genome sequencing and annotation.</title>
        <authorList>
            <consortium name="The Broad Institute Genomics Platform"/>
            <consortium name="The Broad Institute Genome Sequencing Center for Infectious Disease"/>
            <person name="Wu L."/>
            <person name="Ma J."/>
        </authorList>
    </citation>
    <scope>NUCLEOTIDE SEQUENCE [LARGE SCALE GENOMIC DNA]</scope>
    <source>
        <strain evidence="11">KCTC 42441</strain>
    </source>
</reference>
<evidence type="ECO:0000259" key="9">
    <source>
        <dbReference type="PROSITE" id="PS51007"/>
    </source>
</evidence>
<keyword evidence="11" id="KW-1185">Reference proteome</keyword>
<dbReference type="PANTHER" id="PTHR33751">
    <property type="entry name" value="CBB3-TYPE CYTOCHROME C OXIDASE SUBUNIT FIXP"/>
    <property type="match status" value="1"/>
</dbReference>
<feature type="compositionally biased region" description="Low complexity" evidence="7">
    <location>
        <begin position="258"/>
        <end position="274"/>
    </location>
</feature>
<evidence type="ECO:0000256" key="4">
    <source>
        <dbReference type="ARBA" id="ARBA00022982"/>
    </source>
</evidence>
<protein>
    <submittedName>
        <fullName evidence="10">C-type cytochrome</fullName>
    </submittedName>
</protein>
<sequence>MRHARAYGFAGLAALAVAAAAFAQTTVTPLPDAEPVETAPLNEASAAEALAETTWGDPQAGAQKAAVCAACHGVDGNPADPMYPRMAGQSERYIAHQLALFKSGERNTGLAALMVPFATMLSPQDMRDVGAYYATQVAGAGIADDTVIASGPNQGMKFYQVGEKLFRSGDTERGIPACMACHGPAGAGNPGPPYPHVGGQQADYVVRRLQEYRAGTTSQRDPHLFNIMAEVTKSLTDEEIDSLGSYLQGLHERPDAATLAAMASAPPAAAAPAAEPAPAPEPAAAEAEPAAPPAQG</sequence>
<dbReference type="EMBL" id="JBHRYA010000001">
    <property type="protein sequence ID" value="MFC3714576.1"/>
    <property type="molecule type" value="Genomic_DNA"/>
</dbReference>
<organism evidence="10 11">
    <name type="scientific">Luteimonas soli</name>
    <dbReference type="NCBI Taxonomy" id="1648966"/>
    <lineage>
        <taxon>Bacteria</taxon>
        <taxon>Pseudomonadati</taxon>
        <taxon>Pseudomonadota</taxon>
        <taxon>Gammaproteobacteria</taxon>
        <taxon>Lysobacterales</taxon>
        <taxon>Lysobacteraceae</taxon>
        <taxon>Luteimonas</taxon>
    </lineage>
</organism>
<dbReference type="InterPro" id="IPR050597">
    <property type="entry name" value="Cytochrome_c_Oxidase_Subunit"/>
</dbReference>
<proteinExistence type="predicted"/>
<evidence type="ECO:0000313" key="11">
    <source>
        <dbReference type="Proteomes" id="UP001595705"/>
    </source>
</evidence>
<evidence type="ECO:0000256" key="3">
    <source>
        <dbReference type="ARBA" id="ARBA00022723"/>
    </source>
</evidence>
<keyword evidence="3 6" id="KW-0479">Metal-binding</keyword>
<evidence type="ECO:0000256" key="5">
    <source>
        <dbReference type="ARBA" id="ARBA00023004"/>
    </source>
</evidence>
<feature type="domain" description="Cytochrome c" evidence="9">
    <location>
        <begin position="56"/>
        <end position="137"/>
    </location>
</feature>
<evidence type="ECO:0000256" key="6">
    <source>
        <dbReference type="PROSITE-ProRule" id="PRU00433"/>
    </source>
</evidence>
<dbReference type="Gene3D" id="1.10.760.10">
    <property type="entry name" value="Cytochrome c-like domain"/>
    <property type="match status" value="2"/>
</dbReference>
<dbReference type="SUPFAM" id="SSF46626">
    <property type="entry name" value="Cytochrome c"/>
    <property type="match status" value="2"/>
</dbReference>
<evidence type="ECO:0000256" key="1">
    <source>
        <dbReference type="ARBA" id="ARBA00022448"/>
    </source>
</evidence>
<dbReference type="Pfam" id="PF00034">
    <property type="entry name" value="Cytochrom_C"/>
    <property type="match status" value="2"/>
</dbReference>
<keyword evidence="8" id="KW-0732">Signal</keyword>
<evidence type="ECO:0000256" key="7">
    <source>
        <dbReference type="SAM" id="MobiDB-lite"/>
    </source>
</evidence>
<evidence type="ECO:0000313" key="10">
    <source>
        <dbReference type="EMBL" id="MFC3714576.1"/>
    </source>
</evidence>
<dbReference type="InterPro" id="IPR009056">
    <property type="entry name" value="Cyt_c-like_dom"/>
</dbReference>
<accession>A0ABV7XF79</accession>
<feature type="chain" id="PRO_5047224530" evidence="8">
    <location>
        <begin position="24"/>
        <end position="296"/>
    </location>
</feature>
<dbReference type="RefSeq" id="WP_386741502.1">
    <property type="nucleotide sequence ID" value="NZ_JBHRYA010000001.1"/>
</dbReference>
<keyword evidence="2 6" id="KW-0349">Heme</keyword>
<dbReference type="PANTHER" id="PTHR33751:SF9">
    <property type="entry name" value="CYTOCHROME C4"/>
    <property type="match status" value="1"/>
</dbReference>
<keyword evidence="1" id="KW-0813">Transport</keyword>
<comment type="caution">
    <text evidence="10">The sequence shown here is derived from an EMBL/GenBank/DDBJ whole genome shotgun (WGS) entry which is preliminary data.</text>
</comment>
<keyword evidence="5 6" id="KW-0408">Iron</keyword>
<dbReference type="InterPro" id="IPR036909">
    <property type="entry name" value="Cyt_c-like_dom_sf"/>
</dbReference>
<evidence type="ECO:0000256" key="8">
    <source>
        <dbReference type="SAM" id="SignalP"/>
    </source>
</evidence>
<dbReference type="Proteomes" id="UP001595705">
    <property type="component" value="Unassembled WGS sequence"/>
</dbReference>
<feature type="region of interest" description="Disordered" evidence="7">
    <location>
        <begin position="258"/>
        <end position="296"/>
    </location>
</feature>
<gene>
    <name evidence="10" type="ORF">ACFONC_00190</name>
</gene>
<name>A0ABV7XF79_9GAMM</name>
<evidence type="ECO:0000256" key="2">
    <source>
        <dbReference type="ARBA" id="ARBA00022617"/>
    </source>
</evidence>
<dbReference type="PROSITE" id="PS51007">
    <property type="entry name" value="CYTC"/>
    <property type="match status" value="2"/>
</dbReference>
<feature type="domain" description="Cytochrome c" evidence="9">
    <location>
        <begin position="157"/>
        <end position="251"/>
    </location>
</feature>
<feature type="signal peptide" evidence="8">
    <location>
        <begin position="1"/>
        <end position="23"/>
    </location>
</feature>